<dbReference type="InterPro" id="IPR017972">
    <property type="entry name" value="Cyt_P450_CS"/>
</dbReference>
<evidence type="ECO:0000256" key="4">
    <source>
        <dbReference type="ARBA" id="ARBA00010617"/>
    </source>
</evidence>
<keyword evidence="6" id="KW-0812">Transmembrane</keyword>
<dbReference type="PRINTS" id="PR00385">
    <property type="entry name" value="P450"/>
</dbReference>
<accession>A0A9P5YG62</accession>
<evidence type="ECO:0000256" key="13">
    <source>
        <dbReference type="ARBA" id="ARBA00023180"/>
    </source>
</evidence>
<dbReference type="Gene3D" id="1.10.630.10">
    <property type="entry name" value="Cytochrome P450"/>
    <property type="match status" value="1"/>
</dbReference>
<comment type="caution">
    <text evidence="16">The sequence shown here is derived from an EMBL/GenBank/DDBJ whole genome shotgun (WGS) entry which is preliminary data.</text>
</comment>
<dbReference type="GO" id="GO:0016705">
    <property type="term" value="F:oxidoreductase activity, acting on paired donors, with incorporation or reduction of molecular oxygen"/>
    <property type="evidence" value="ECO:0007669"/>
    <property type="project" value="InterPro"/>
</dbReference>
<dbReference type="OrthoDB" id="1103324at2759"/>
<keyword evidence="8" id="KW-1133">Transmembrane helix</keyword>
<dbReference type="SUPFAM" id="SSF48264">
    <property type="entry name" value="Cytochrome P450"/>
    <property type="match status" value="1"/>
</dbReference>
<keyword evidence="17" id="KW-1185">Reference proteome</keyword>
<dbReference type="CDD" id="cd11065">
    <property type="entry name" value="CYP64-like"/>
    <property type="match status" value="1"/>
</dbReference>
<keyword evidence="7 14" id="KW-0479">Metal-binding</keyword>
<dbReference type="PROSITE" id="PS00086">
    <property type="entry name" value="CYTOCHROME_P450"/>
    <property type="match status" value="1"/>
</dbReference>
<dbReference type="GO" id="GO:0005506">
    <property type="term" value="F:iron ion binding"/>
    <property type="evidence" value="ECO:0007669"/>
    <property type="project" value="InterPro"/>
</dbReference>
<sequence>MEPVIAIGLAVVLWLAIKVYNSGRRAKHLPPGPPTIPLLGNLHIFPTDRPFAKFTEWARMYGDIYSLKMANSTAIVLSSMSAVKELMDARSAETGDRPKVYILDYVTDGLHVGLAPLGSHVWKTARKAIKPLLAPQTLNAYRPVAYAESSQLMYDMLHKPEGFYAQTQRVTFSFATSIVFGCRCPWFESHELTHFIEVVRLWMALTSTKVPPLDLLPFLKYVPERWAPWKKLARDTKALQHDIYFTMLSSAERRLAKGEGNGSFIEGILQNQKTLEMNREFVGHLGGILLEGGSDTTSTFLQSFILALIAFPDAQRKAHEEIDRVIGHDRSPVFTDLADMPYIQAVIKEVHRFRPVAPLAVPHSTTVPLEYRGYIIPQGTTLFLNLWGVLHDPEVYERPEEFWPDRYVMSEFGTKAGVDSQDFRASLPFGSGKRLCPGMSLATMSLSLHVMNILWAFRFSPAIDPDTGLKIPVDLEAYFSGLSYTPRPFRATVTPRHPGRAEIIDRQFFASTDTYRRYEEHLSAADRESLETMRAAGY</sequence>
<evidence type="ECO:0000256" key="8">
    <source>
        <dbReference type="ARBA" id="ARBA00022989"/>
    </source>
</evidence>
<protein>
    <submittedName>
        <fullName evidence="16">Cytochrome P450</fullName>
    </submittedName>
</protein>
<evidence type="ECO:0000256" key="10">
    <source>
        <dbReference type="ARBA" id="ARBA00023004"/>
    </source>
</evidence>
<dbReference type="PANTHER" id="PTHR46300">
    <property type="entry name" value="P450, PUTATIVE (EUROFUNG)-RELATED-RELATED"/>
    <property type="match status" value="1"/>
</dbReference>
<keyword evidence="13" id="KW-0325">Glycoprotein</keyword>
<organism evidence="16 17">
    <name type="scientific">Collybia nuda</name>
    <dbReference type="NCBI Taxonomy" id="64659"/>
    <lineage>
        <taxon>Eukaryota</taxon>
        <taxon>Fungi</taxon>
        <taxon>Dikarya</taxon>
        <taxon>Basidiomycota</taxon>
        <taxon>Agaricomycotina</taxon>
        <taxon>Agaricomycetes</taxon>
        <taxon>Agaricomycetidae</taxon>
        <taxon>Agaricales</taxon>
        <taxon>Tricholomatineae</taxon>
        <taxon>Clitocybaceae</taxon>
        <taxon>Collybia</taxon>
    </lineage>
</organism>
<gene>
    <name evidence="16" type="ORF">BDZ94DRAFT_1246416</name>
</gene>
<comment type="pathway">
    <text evidence="3">Secondary metabolite biosynthesis.</text>
</comment>
<name>A0A9P5YG62_9AGAR</name>
<reference evidence="16" key="1">
    <citation type="submission" date="2020-11" db="EMBL/GenBank/DDBJ databases">
        <authorList>
            <consortium name="DOE Joint Genome Institute"/>
            <person name="Ahrendt S."/>
            <person name="Riley R."/>
            <person name="Andreopoulos W."/>
            <person name="Labutti K."/>
            <person name="Pangilinan J."/>
            <person name="Ruiz-Duenas F.J."/>
            <person name="Barrasa J.M."/>
            <person name="Sanchez-Garcia M."/>
            <person name="Camarero S."/>
            <person name="Miyauchi S."/>
            <person name="Serrano A."/>
            <person name="Linde D."/>
            <person name="Babiker R."/>
            <person name="Drula E."/>
            <person name="Ayuso-Fernandez I."/>
            <person name="Pacheco R."/>
            <person name="Padilla G."/>
            <person name="Ferreira P."/>
            <person name="Barriuso J."/>
            <person name="Kellner H."/>
            <person name="Castanera R."/>
            <person name="Alfaro M."/>
            <person name="Ramirez L."/>
            <person name="Pisabarro A.G."/>
            <person name="Kuo A."/>
            <person name="Tritt A."/>
            <person name="Lipzen A."/>
            <person name="He G."/>
            <person name="Yan M."/>
            <person name="Ng V."/>
            <person name="Cullen D."/>
            <person name="Martin F."/>
            <person name="Rosso M.-N."/>
            <person name="Henrissat B."/>
            <person name="Hibbett D."/>
            <person name="Martinez A.T."/>
            <person name="Grigoriev I.V."/>
        </authorList>
    </citation>
    <scope>NUCLEOTIDE SEQUENCE</scope>
    <source>
        <strain evidence="16">CBS 247.69</strain>
    </source>
</reference>
<dbReference type="GO" id="GO:0004497">
    <property type="term" value="F:monooxygenase activity"/>
    <property type="evidence" value="ECO:0007669"/>
    <property type="project" value="UniProtKB-KW"/>
</dbReference>
<evidence type="ECO:0000256" key="7">
    <source>
        <dbReference type="ARBA" id="ARBA00022723"/>
    </source>
</evidence>
<dbReference type="InterPro" id="IPR036396">
    <property type="entry name" value="Cyt_P450_sf"/>
</dbReference>
<evidence type="ECO:0000256" key="9">
    <source>
        <dbReference type="ARBA" id="ARBA00023002"/>
    </source>
</evidence>
<dbReference type="InterPro" id="IPR002401">
    <property type="entry name" value="Cyt_P450_E_grp-I"/>
</dbReference>
<keyword evidence="11 15" id="KW-0503">Monooxygenase</keyword>
<dbReference type="Proteomes" id="UP000807353">
    <property type="component" value="Unassembled WGS sequence"/>
</dbReference>
<evidence type="ECO:0000256" key="2">
    <source>
        <dbReference type="ARBA" id="ARBA00004167"/>
    </source>
</evidence>
<evidence type="ECO:0000256" key="15">
    <source>
        <dbReference type="RuleBase" id="RU000461"/>
    </source>
</evidence>
<dbReference type="InterPro" id="IPR050364">
    <property type="entry name" value="Cytochrome_P450_fung"/>
</dbReference>
<dbReference type="EMBL" id="MU150233">
    <property type="protein sequence ID" value="KAF9468283.1"/>
    <property type="molecule type" value="Genomic_DNA"/>
</dbReference>
<dbReference type="Pfam" id="PF00067">
    <property type="entry name" value="p450"/>
    <property type="match status" value="1"/>
</dbReference>
<evidence type="ECO:0000256" key="14">
    <source>
        <dbReference type="PIRSR" id="PIRSR602401-1"/>
    </source>
</evidence>
<dbReference type="InterPro" id="IPR001128">
    <property type="entry name" value="Cyt_P450"/>
</dbReference>
<evidence type="ECO:0000313" key="16">
    <source>
        <dbReference type="EMBL" id="KAF9468283.1"/>
    </source>
</evidence>
<proteinExistence type="inferred from homology"/>
<keyword evidence="10 14" id="KW-0408">Iron</keyword>
<comment type="cofactor">
    <cofactor evidence="1 14">
        <name>heme</name>
        <dbReference type="ChEBI" id="CHEBI:30413"/>
    </cofactor>
</comment>
<evidence type="ECO:0000313" key="17">
    <source>
        <dbReference type="Proteomes" id="UP000807353"/>
    </source>
</evidence>
<feature type="binding site" description="axial binding residue" evidence="14">
    <location>
        <position position="436"/>
    </location>
    <ligand>
        <name>heme</name>
        <dbReference type="ChEBI" id="CHEBI:30413"/>
    </ligand>
    <ligandPart>
        <name>Fe</name>
        <dbReference type="ChEBI" id="CHEBI:18248"/>
    </ligandPart>
</feature>
<dbReference type="PANTHER" id="PTHR46300:SF2">
    <property type="entry name" value="CYTOCHROME P450 MONOOXYGENASE ALNH-RELATED"/>
    <property type="match status" value="1"/>
</dbReference>
<evidence type="ECO:0000256" key="3">
    <source>
        <dbReference type="ARBA" id="ARBA00005179"/>
    </source>
</evidence>
<evidence type="ECO:0000256" key="6">
    <source>
        <dbReference type="ARBA" id="ARBA00022692"/>
    </source>
</evidence>
<dbReference type="GO" id="GO:0020037">
    <property type="term" value="F:heme binding"/>
    <property type="evidence" value="ECO:0007669"/>
    <property type="project" value="InterPro"/>
</dbReference>
<evidence type="ECO:0000256" key="1">
    <source>
        <dbReference type="ARBA" id="ARBA00001971"/>
    </source>
</evidence>
<dbReference type="PRINTS" id="PR00463">
    <property type="entry name" value="EP450I"/>
</dbReference>
<dbReference type="AlphaFoldDB" id="A0A9P5YG62"/>
<evidence type="ECO:0000256" key="5">
    <source>
        <dbReference type="ARBA" id="ARBA00022617"/>
    </source>
</evidence>
<evidence type="ECO:0000256" key="12">
    <source>
        <dbReference type="ARBA" id="ARBA00023136"/>
    </source>
</evidence>
<keyword evidence="9 15" id="KW-0560">Oxidoreductase</keyword>
<dbReference type="GO" id="GO:0016020">
    <property type="term" value="C:membrane"/>
    <property type="evidence" value="ECO:0007669"/>
    <property type="project" value="UniProtKB-SubCell"/>
</dbReference>
<comment type="subcellular location">
    <subcellularLocation>
        <location evidence="2">Membrane</location>
        <topology evidence="2">Single-pass membrane protein</topology>
    </subcellularLocation>
</comment>
<keyword evidence="5 14" id="KW-0349">Heme</keyword>
<comment type="similarity">
    <text evidence="4 15">Belongs to the cytochrome P450 family.</text>
</comment>
<evidence type="ECO:0000256" key="11">
    <source>
        <dbReference type="ARBA" id="ARBA00023033"/>
    </source>
</evidence>
<keyword evidence="12" id="KW-0472">Membrane</keyword>